<gene>
    <name evidence="10" type="primary">hemH</name>
    <name evidence="10" type="ORF">EA686_21590</name>
</gene>
<dbReference type="PANTHER" id="PTHR11108">
    <property type="entry name" value="FERROCHELATASE"/>
    <property type="match status" value="1"/>
</dbReference>
<comment type="caution">
    <text evidence="10">The sequence shown here is derived from an EMBL/GenBank/DDBJ whole genome shotgun (WGS) entry which is preliminary data.</text>
</comment>
<keyword evidence="5 9" id="KW-0350">Heme biosynthesis</keyword>
<dbReference type="CDD" id="cd00419">
    <property type="entry name" value="Ferrochelatase_C"/>
    <property type="match status" value="1"/>
</dbReference>
<name>A0A429MJY8_ACIBA</name>
<dbReference type="FunFam" id="3.40.50.1400:FF:000002">
    <property type="entry name" value="Ferrochelatase"/>
    <property type="match status" value="1"/>
</dbReference>
<keyword evidence="4 9" id="KW-0408">Iron</keyword>
<dbReference type="GO" id="GO:0005737">
    <property type="term" value="C:cytoplasm"/>
    <property type="evidence" value="ECO:0007669"/>
    <property type="project" value="UniProtKB-SubCell"/>
</dbReference>
<organism evidence="10 11">
    <name type="scientific">Acinetobacter baumannii</name>
    <dbReference type="NCBI Taxonomy" id="470"/>
    <lineage>
        <taxon>Bacteria</taxon>
        <taxon>Pseudomonadati</taxon>
        <taxon>Pseudomonadota</taxon>
        <taxon>Gammaproteobacteria</taxon>
        <taxon>Moraxellales</taxon>
        <taxon>Moraxellaceae</taxon>
        <taxon>Acinetobacter</taxon>
        <taxon>Acinetobacter calcoaceticus/baumannii complex</taxon>
    </lineage>
</organism>
<proteinExistence type="inferred from homology"/>
<evidence type="ECO:0000256" key="3">
    <source>
        <dbReference type="ARBA" id="ARBA00022723"/>
    </source>
</evidence>
<evidence type="ECO:0000313" key="10">
    <source>
        <dbReference type="EMBL" id="RSR41433.1"/>
    </source>
</evidence>
<dbReference type="GO" id="GO:0006783">
    <property type="term" value="P:heme biosynthetic process"/>
    <property type="evidence" value="ECO:0007669"/>
    <property type="project" value="UniProtKB-UniRule"/>
</dbReference>
<keyword evidence="6 9" id="KW-0456">Lyase</keyword>
<dbReference type="PANTHER" id="PTHR11108:SF1">
    <property type="entry name" value="FERROCHELATASE, MITOCHONDRIAL"/>
    <property type="match status" value="1"/>
</dbReference>
<evidence type="ECO:0000256" key="7">
    <source>
        <dbReference type="ARBA" id="ARBA00023244"/>
    </source>
</evidence>
<comment type="catalytic activity">
    <reaction evidence="8">
        <text>Fe-coproporphyrin III + 2 H(+) = coproporphyrin III + Fe(2+)</text>
        <dbReference type="Rhea" id="RHEA:49572"/>
        <dbReference type="ChEBI" id="CHEBI:15378"/>
        <dbReference type="ChEBI" id="CHEBI:29033"/>
        <dbReference type="ChEBI" id="CHEBI:68438"/>
        <dbReference type="ChEBI" id="CHEBI:131725"/>
        <dbReference type="EC" id="4.99.1.9"/>
    </reaction>
    <physiologicalReaction direction="right-to-left" evidence="8">
        <dbReference type="Rhea" id="RHEA:49574"/>
    </physiologicalReaction>
</comment>
<evidence type="ECO:0000256" key="6">
    <source>
        <dbReference type="ARBA" id="ARBA00023239"/>
    </source>
</evidence>
<comment type="function">
    <text evidence="9">Catalyzes the ferrous insertion into protoporphyrin IX.</text>
</comment>
<comment type="pathway">
    <text evidence="9">Porphyrin-containing compound metabolism; protoheme biosynthesis; protoheme from protoporphyrin-IX: step 1/1.</text>
</comment>
<dbReference type="NCBIfam" id="TIGR00109">
    <property type="entry name" value="hemH"/>
    <property type="match status" value="1"/>
</dbReference>
<dbReference type="InterPro" id="IPR033644">
    <property type="entry name" value="Ferrochelatase_C"/>
</dbReference>
<dbReference type="PROSITE" id="PS00534">
    <property type="entry name" value="FERROCHELATASE"/>
    <property type="match status" value="1"/>
</dbReference>
<dbReference type="GO" id="GO:0046872">
    <property type="term" value="F:metal ion binding"/>
    <property type="evidence" value="ECO:0007669"/>
    <property type="project" value="UniProtKB-KW"/>
</dbReference>
<comment type="subcellular location">
    <subcellularLocation>
        <location evidence="9">Cytoplasm</location>
    </subcellularLocation>
</comment>
<comment type="similarity">
    <text evidence="1 9">Belongs to the ferrochelatase family.</text>
</comment>
<dbReference type="SUPFAM" id="SSF53800">
    <property type="entry name" value="Chelatase"/>
    <property type="match status" value="1"/>
</dbReference>
<evidence type="ECO:0000256" key="2">
    <source>
        <dbReference type="ARBA" id="ARBA00022490"/>
    </source>
</evidence>
<evidence type="ECO:0000313" key="11">
    <source>
        <dbReference type="Proteomes" id="UP000280073"/>
    </source>
</evidence>
<dbReference type="Gene3D" id="3.40.50.1400">
    <property type="match status" value="2"/>
</dbReference>
<dbReference type="UniPathway" id="UPA00252">
    <property type="reaction ID" value="UER00325"/>
</dbReference>
<feature type="non-terminal residue" evidence="10">
    <location>
        <position position="1"/>
    </location>
</feature>
<evidence type="ECO:0000256" key="9">
    <source>
        <dbReference type="RuleBase" id="RU000607"/>
    </source>
</evidence>
<dbReference type="EC" id="4.98.1.1" evidence="9"/>
<dbReference type="InterPro" id="IPR019772">
    <property type="entry name" value="Ferrochelatase_AS"/>
</dbReference>
<reference evidence="10 11" key="1">
    <citation type="submission" date="2018-10" db="EMBL/GenBank/DDBJ databases">
        <title>GWAS and RNA-Seq identify cryptic mechanisms of antimicrobial resistance in Acinetobacter baumannii.</title>
        <authorList>
            <person name="Sahl J.W."/>
        </authorList>
    </citation>
    <scope>NUCLEOTIDE SEQUENCE [LARGE SCALE GENOMIC DNA]</scope>
    <source>
        <strain evidence="10 11">TG28175</strain>
    </source>
</reference>
<keyword evidence="3" id="KW-0479">Metal-binding</keyword>
<sequence length="269" mass="30259">SVWSTDSPMREIVFEQTQRVQAYLERENKQFDLTVLPAMTYGNPGIDAVLEKLATNPQEHVILLPLFPQYSATSTAPLYDAFAKWIPTQRNLPGLTIIKDYYQHPMFIQALAESVLAYQEQHGKPEKLLMSFHGIPQPYADKGDPYADRCRITAKLVAEALHLKDDEWAISFQSRFGKQEWVKPYTDQLLQDWAKQGVKSVQVLSPAFSADCLETLEELAIQNAELFQQAGGGSYAYIPALNSDQAHIDLLAGLVQANLDALTHTLAHR</sequence>
<dbReference type="Proteomes" id="UP000280073">
    <property type="component" value="Unassembled WGS sequence"/>
</dbReference>
<dbReference type="AlphaFoldDB" id="A0A429MJY8"/>
<dbReference type="Pfam" id="PF00762">
    <property type="entry name" value="Ferrochelatase"/>
    <property type="match status" value="1"/>
</dbReference>
<dbReference type="EMBL" id="RFDI01001501">
    <property type="protein sequence ID" value="RSR41433.1"/>
    <property type="molecule type" value="Genomic_DNA"/>
</dbReference>
<protein>
    <recommendedName>
        <fullName evidence="9">Ferrochelatase</fullName>
        <ecNumber evidence="9">4.98.1.1</ecNumber>
    </recommendedName>
</protein>
<keyword evidence="7 9" id="KW-0627">Porphyrin biosynthesis</keyword>
<evidence type="ECO:0000256" key="8">
    <source>
        <dbReference type="ARBA" id="ARBA00024536"/>
    </source>
</evidence>
<evidence type="ECO:0000256" key="4">
    <source>
        <dbReference type="ARBA" id="ARBA00023004"/>
    </source>
</evidence>
<accession>A0A429MJY8</accession>
<evidence type="ECO:0000256" key="1">
    <source>
        <dbReference type="ARBA" id="ARBA00007718"/>
    </source>
</evidence>
<keyword evidence="2 9" id="KW-0963">Cytoplasm</keyword>
<dbReference type="GO" id="GO:0004325">
    <property type="term" value="F:ferrochelatase activity"/>
    <property type="evidence" value="ECO:0007669"/>
    <property type="project" value="UniProtKB-UniRule"/>
</dbReference>
<comment type="catalytic activity">
    <reaction evidence="9">
        <text>heme b + 2 H(+) = protoporphyrin IX + Fe(2+)</text>
        <dbReference type="Rhea" id="RHEA:22584"/>
        <dbReference type="ChEBI" id="CHEBI:15378"/>
        <dbReference type="ChEBI" id="CHEBI:29033"/>
        <dbReference type="ChEBI" id="CHEBI:57306"/>
        <dbReference type="ChEBI" id="CHEBI:60344"/>
        <dbReference type="EC" id="4.98.1.1"/>
    </reaction>
</comment>
<dbReference type="InterPro" id="IPR001015">
    <property type="entry name" value="Ferrochelatase"/>
</dbReference>
<evidence type="ECO:0000256" key="5">
    <source>
        <dbReference type="ARBA" id="ARBA00023133"/>
    </source>
</evidence>